<keyword evidence="2" id="KW-0677">Repeat</keyword>
<dbReference type="InterPro" id="IPR006652">
    <property type="entry name" value="Kelch_1"/>
</dbReference>
<dbReference type="SMART" id="SM00225">
    <property type="entry name" value="BTB"/>
    <property type="match status" value="1"/>
</dbReference>
<dbReference type="KEGG" id="bgt:106054048"/>
<dbReference type="SMART" id="SM00875">
    <property type="entry name" value="BACK"/>
    <property type="match status" value="1"/>
</dbReference>
<feature type="domain" description="BTB" evidence="3">
    <location>
        <begin position="44"/>
        <end position="111"/>
    </location>
</feature>
<dbReference type="PANTHER" id="PTHR45632">
    <property type="entry name" value="LD33804P"/>
    <property type="match status" value="1"/>
</dbReference>
<dbReference type="GeneID" id="106054048"/>
<name>A0A9U8DXY2_BIOGL</name>
<dbReference type="SUPFAM" id="SSF54695">
    <property type="entry name" value="POZ domain"/>
    <property type="match status" value="1"/>
</dbReference>
<sequence>MSYSQCMFGLEVTETMGDSSYWLQKYYRVLSSKVERIYTSSLHTDMTIAIEEKKYECHRAILCAFSSYFEAMFASGMKESISGIVKIEGTDSSLFESILDYIYKGSNVVNEENAEDMLAAATFLQMECLRTRCEEFISEALTSANCFETWRMAVWHSNQYIQQQAWMYIMSNFVKIAKETEFLLLEKDELVSVIKDDLLNTPDEDFVVQSVLTWLQHDLNDRGQFCEELFSYLKLPLTKWEFLIEMYRKYPFLKEYSECQKYIEDGKHIYRQPAHRHDSSSSAIAYRSSSSHEDILVVIAHRPSIPGSRNVLALGFSSRKWYYLDSLPYDPGVDFATCVYSNDIFLTGGSLCDRGFLQYRAPRNEWMDYRNWSMQTGRIQHTMAVCSKKLYAIGGYFNTPQQGYKLLSSIEEFELGSDGWIEVGALTVPVSSTSATSYNEKILLFGGESCDRIETATIQCFDTKTQTASVIGQLPIASKLTRAIVCDSYSYVVLTNGTIVQLDHRTDAVTIAGQMENFARSQFGLSQRLGSLIIVGGQIITPDSKATKLYFSNMLMYDLFSKKVNIMGETLPPPKVIEGCHKITQEKKFLCVEYVDRGIHYVPFTFESVEMALLTSIVNNRRRLKQSTE</sequence>
<evidence type="ECO:0000313" key="5">
    <source>
        <dbReference type="RefSeq" id="XP_013065212.2"/>
    </source>
</evidence>
<dbReference type="PROSITE" id="PS50097">
    <property type="entry name" value="BTB"/>
    <property type="match status" value="1"/>
</dbReference>
<proteinExistence type="predicted"/>
<dbReference type="InterPro" id="IPR015915">
    <property type="entry name" value="Kelch-typ_b-propeller"/>
</dbReference>
<protein>
    <submittedName>
        <fullName evidence="5">Kelch-like protein 24</fullName>
    </submittedName>
</protein>
<dbReference type="Gene3D" id="1.25.40.420">
    <property type="match status" value="1"/>
</dbReference>
<dbReference type="RefSeq" id="XP_013065212.2">
    <property type="nucleotide sequence ID" value="XM_013209758.2"/>
</dbReference>
<dbReference type="SMART" id="SM00612">
    <property type="entry name" value="Kelch"/>
    <property type="match status" value="1"/>
</dbReference>
<dbReference type="FunFam" id="1.25.40.420:FF:000001">
    <property type="entry name" value="Kelch-like family member 12"/>
    <property type="match status" value="1"/>
</dbReference>
<dbReference type="PIRSF" id="PIRSF037037">
    <property type="entry name" value="Kelch-like_protein_gigaxonin"/>
    <property type="match status" value="1"/>
</dbReference>
<evidence type="ECO:0000313" key="4">
    <source>
        <dbReference type="Proteomes" id="UP001165740"/>
    </source>
</evidence>
<dbReference type="Gene3D" id="3.30.710.10">
    <property type="entry name" value="Potassium Channel Kv1.1, Chain A"/>
    <property type="match status" value="1"/>
</dbReference>
<keyword evidence="4" id="KW-1185">Reference proteome</keyword>
<reference evidence="5" key="1">
    <citation type="submission" date="2025-08" db="UniProtKB">
        <authorList>
            <consortium name="RefSeq"/>
        </authorList>
    </citation>
    <scope>IDENTIFICATION</scope>
</reference>
<dbReference type="Proteomes" id="UP001165740">
    <property type="component" value="Chromosome 4"/>
</dbReference>
<dbReference type="Pfam" id="PF00651">
    <property type="entry name" value="BTB"/>
    <property type="match status" value="1"/>
</dbReference>
<dbReference type="Gene3D" id="2.120.10.80">
    <property type="entry name" value="Kelch-type beta propeller"/>
    <property type="match status" value="1"/>
</dbReference>
<dbReference type="InterPro" id="IPR011705">
    <property type="entry name" value="BACK"/>
</dbReference>
<dbReference type="InterPro" id="IPR017096">
    <property type="entry name" value="BTB-kelch_protein"/>
</dbReference>
<evidence type="ECO:0000256" key="2">
    <source>
        <dbReference type="ARBA" id="ARBA00022737"/>
    </source>
</evidence>
<keyword evidence="1" id="KW-0880">Kelch repeat</keyword>
<dbReference type="InterPro" id="IPR000210">
    <property type="entry name" value="BTB/POZ_dom"/>
</dbReference>
<evidence type="ECO:0000256" key="1">
    <source>
        <dbReference type="ARBA" id="ARBA00022441"/>
    </source>
</evidence>
<gene>
    <name evidence="5" type="primary">LOC106054048</name>
</gene>
<dbReference type="InterPro" id="IPR011333">
    <property type="entry name" value="SKP1/BTB/POZ_sf"/>
</dbReference>
<dbReference type="OrthoDB" id="1925334at2759"/>
<dbReference type="Pfam" id="PF07707">
    <property type="entry name" value="BACK"/>
    <property type="match status" value="1"/>
</dbReference>
<dbReference type="SUPFAM" id="SSF117281">
    <property type="entry name" value="Kelch motif"/>
    <property type="match status" value="1"/>
</dbReference>
<dbReference type="PANTHER" id="PTHR45632:SF3">
    <property type="entry name" value="KELCH-LIKE PROTEIN 32"/>
    <property type="match status" value="1"/>
</dbReference>
<accession>A0A9U8DXY2</accession>
<evidence type="ECO:0000259" key="3">
    <source>
        <dbReference type="PROSITE" id="PS50097"/>
    </source>
</evidence>
<organism evidence="4 5">
    <name type="scientific">Biomphalaria glabrata</name>
    <name type="common">Bloodfluke planorb</name>
    <name type="synonym">Freshwater snail</name>
    <dbReference type="NCBI Taxonomy" id="6526"/>
    <lineage>
        <taxon>Eukaryota</taxon>
        <taxon>Metazoa</taxon>
        <taxon>Spiralia</taxon>
        <taxon>Lophotrochozoa</taxon>
        <taxon>Mollusca</taxon>
        <taxon>Gastropoda</taxon>
        <taxon>Heterobranchia</taxon>
        <taxon>Euthyneura</taxon>
        <taxon>Panpulmonata</taxon>
        <taxon>Hygrophila</taxon>
        <taxon>Lymnaeoidea</taxon>
        <taxon>Planorbidae</taxon>
        <taxon>Biomphalaria</taxon>
    </lineage>
</organism>
<dbReference type="AlphaFoldDB" id="A0A9U8DXY2"/>
<dbReference type="CDD" id="cd18186">
    <property type="entry name" value="BTB_POZ_ZBTB_KLHL-like"/>
    <property type="match status" value="1"/>
</dbReference>